<keyword evidence="2" id="KW-0812">Transmembrane</keyword>
<evidence type="ECO:0000313" key="4">
    <source>
        <dbReference type="EMBL" id="CAF0802083.1"/>
    </source>
</evidence>
<proteinExistence type="predicted"/>
<feature type="transmembrane region" description="Helical" evidence="2">
    <location>
        <begin position="297"/>
        <end position="319"/>
    </location>
</feature>
<feature type="transmembrane region" description="Helical" evidence="2">
    <location>
        <begin position="423"/>
        <end position="444"/>
    </location>
</feature>
<evidence type="ECO:0000256" key="1">
    <source>
        <dbReference type="SAM" id="MobiDB-lite"/>
    </source>
</evidence>
<keyword evidence="2" id="KW-1133">Transmembrane helix</keyword>
<dbReference type="EMBL" id="CAJNOH010000007">
    <property type="protein sequence ID" value="CAF0739492.1"/>
    <property type="molecule type" value="Genomic_DNA"/>
</dbReference>
<dbReference type="Proteomes" id="UP000663854">
    <property type="component" value="Unassembled WGS sequence"/>
</dbReference>
<feature type="compositionally biased region" description="Polar residues" evidence="1">
    <location>
        <begin position="269"/>
        <end position="286"/>
    </location>
</feature>
<keyword evidence="2" id="KW-0472">Membrane</keyword>
<evidence type="ECO:0000313" key="5">
    <source>
        <dbReference type="Proteomes" id="UP000663870"/>
    </source>
</evidence>
<protein>
    <submittedName>
        <fullName evidence="4">Uncharacterized protein</fullName>
    </submittedName>
</protein>
<dbReference type="EMBL" id="CAJNOL010000059">
    <property type="protein sequence ID" value="CAF0802083.1"/>
    <property type="molecule type" value="Genomic_DNA"/>
</dbReference>
<comment type="caution">
    <text evidence="4">The sequence shown here is derived from an EMBL/GenBank/DDBJ whole genome shotgun (WGS) entry which is preliminary data.</text>
</comment>
<evidence type="ECO:0000256" key="2">
    <source>
        <dbReference type="SAM" id="Phobius"/>
    </source>
</evidence>
<name>A0A813SZG1_9BILA</name>
<reference evidence="4" key="1">
    <citation type="submission" date="2021-02" db="EMBL/GenBank/DDBJ databases">
        <authorList>
            <person name="Nowell W R."/>
        </authorList>
    </citation>
    <scope>NUCLEOTIDE SEQUENCE</scope>
</reference>
<accession>A0A813SZG1</accession>
<gene>
    <name evidence="4" type="ORF">JXQ802_LOCUS4281</name>
    <name evidence="3" type="ORF">PYM288_LOCUS1469</name>
</gene>
<feature type="region of interest" description="Disordered" evidence="1">
    <location>
        <begin position="268"/>
        <end position="288"/>
    </location>
</feature>
<feature type="region of interest" description="Disordered" evidence="1">
    <location>
        <begin position="354"/>
        <end position="390"/>
    </location>
</feature>
<dbReference type="AlphaFoldDB" id="A0A813SZG1"/>
<evidence type="ECO:0000313" key="3">
    <source>
        <dbReference type="EMBL" id="CAF0739492.1"/>
    </source>
</evidence>
<feature type="transmembrane region" description="Helical" evidence="2">
    <location>
        <begin position="7"/>
        <end position="26"/>
    </location>
</feature>
<organism evidence="4 5">
    <name type="scientific">Rotaria sordida</name>
    <dbReference type="NCBI Taxonomy" id="392033"/>
    <lineage>
        <taxon>Eukaryota</taxon>
        <taxon>Metazoa</taxon>
        <taxon>Spiralia</taxon>
        <taxon>Gnathifera</taxon>
        <taxon>Rotifera</taxon>
        <taxon>Eurotatoria</taxon>
        <taxon>Bdelloidea</taxon>
        <taxon>Philodinida</taxon>
        <taxon>Philodinidae</taxon>
        <taxon>Rotaria</taxon>
    </lineage>
</organism>
<feature type="compositionally biased region" description="Polar residues" evidence="1">
    <location>
        <begin position="360"/>
        <end position="375"/>
    </location>
</feature>
<dbReference type="Proteomes" id="UP000663870">
    <property type="component" value="Unassembled WGS sequence"/>
</dbReference>
<keyword evidence="5" id="KW-1185">Reference proteome</keyword>
<sequence length="528" mass="59936">MSNIISLYYLFQFVIFLYIIPIYITIETTIKIVFLNGLNVIRCSDHQVQVYKLPYYTGVTFNSIITCDTKDEIYSPQYTGFKWGKLKLICSSHGTKVQEEQVIIKSKNGDIQDIPSAKGQLGQSTELYELIVKSSLISDTRIVSREQPADDAYFDENTTPKERRIYIWFPDHPIICRIIFTGDENNPCPSMHNQEIDDVDYACYYNPGADGLPTKEQMEAELKQIEETDDKPTTVAAYFRMYIRIPSRRKRKDNTSIDSAEIYDDELNDQTNNSSYHNTPHPINSSKSKEKHDILKIIGLIFGIILLIGLIGGVSYFLIRKHYFKKSSSSTMNIENDGKDSYSLSTNQSQQSLTVTSTNETNTHVPMNVSPQEEQTFARLQPPDRNKRQRTDTSNLIVNALIYSDNCLRTLNSILEKNKIMNYLLFISCLFAVCLAATYGQFFFPTTGRTTARHTGTTGRPTGTTPSSALSCVCSCCSGFRCKPMFLQSFIDTTCTTKACKDKCKVFEPKHCDHTLMGSNDAYCTVLH</sequence>